<feature type="compositionally biased region" description="Pro residues" evidence="1">
    <location>
        <begin position="44"/>
        <end position="53"/>
    </location>
</feature>
<feature type="transmembrane region" description="Helical" evidence="2">
    <location>
        <begin position="464"/>
        <end position="485"/>
    </location>
</feature>
<proteinExistence type="predicted"/>
<keyword evidence="2" id="KW-1133">Transmembrane helix</keyword>
<reference evidence="3 4" key="1">
    <citation type="submission" date="2018-06" db="EMBL/GenBank/DDBJ databases">
        <title>A transcriptomic atlas of mushroom development highlights an independent origin of complex multicellularity.</title>
        <authorList>
            <consortium name="DOE Joint Genome Institute"/>
            <person name="Krizsan K."/>
            <person name="Almasi E."/>
            <person name="Merenyi Z."/>
            <person name="Sahu N."/>
            <person name="Viragh M."/>
            <person name="Koszo T."/>
            <person name="Mondo S."/>
            <person name="Kiss B."/>
            <person name="Balint B."/>
            <person name="Kues U."/>
            <person name="Barry K."/>
            <person name="Hegedus J.C."/>
            <person name="Henrissat B."/>
            <person name="Johnson J."/>
            <person name="Lipzen A."/>
            <person name="Ohm R."/>
            <person name="Nagy I."/>
            <person name="Pangilinan J."/>
            <person name="Yan J."/>
            <person name="Xiong Y."/>
            <person name="Grigoriev I.V."/>
            <person name="Hibbett D.S."/>
            <person name="Nagy L.G."/>
        </authorList>
    </citation>
    <scope>NUCLEOTIDE SEQUENCE [LARGE SCALE GENOMIC DNA]</scope>
    <source>
        <strain evidence="3 4">SZMC22713</strain>
    </source>
</reference>
<feature type="compositionally biased region" description="Polar residues" evidence="1">
    <location>
        <begin position="89"/>
        <end position="98"/>
    </location>
</feature>
<dbReference type="STRING" id="50990.A0A4Y7QLH4"/>
<feature type="transmembrane region" description="Helical" evidence="2">
    <location>
        <begin position="376"/>
        <end position="397"/>
    </location>
</feature>
<evidence type="ECO:0000313" key="3">
    <source>
        <dbReference type="EMBL" id="TDL27942.1"/>
    </source>
</evidence>
<accession>A0A4Y7QLH4</accession>
<dbReference type="EMBL" id="ML170158">
    <property type="protein sequence ID" value="TDL27942.1"/>
    <property type="molecule type" value="Genomic_DNA"/>
</dbReference>
<organism evidence="3 4">
    <name type="scientific">Rickenella mellea</name>
    <dbReference type="NCBI Taxonomy" id="50990"/>
    <lineage>
        <taxon>Eukaryota</taxon>
        <taxon>Fungi</taxon>
        <taxon>Dikarya</taxon>
        <taxon>Basidiomycota</taxon>
        <taxon>Agaricomycotina</taxon>
        <taxon>Agaricomycetes</taxon>
        <taxon>Hymenochaetales</taxon>
        <taxon>Rickenellaceae</taxon>
        <taxon>Rickenella</taxon>
    </lineage>
</organism>
<keyword evidence="2" id="KW-0472">Membrane</keyword>
<dbReference type="AlphaFoldDB" id="A0A4Y7QLH4"/>
<feature type="compositionally biased region" description="Basic residues" evidence="1">
    <location>
        <begin position="263"/>
        <end position="274"/>
    </location>
</feature>
<feature type="compositionally biased region" description="Polar residues" evidence="1">
    <location>
        <begin position="145"/>
        <end position="160"/>
    </location>
</feature>
<keyword evidence="4" id="KW-1185">Reference proteome</keyword>
<protein>
    <recommendedName>
        <fullName evidence="5">Cation efflux protein</fullName>
    </recommendedName>
</protein>
<feature type="compositionally biased region" description="Polar residues" evidence="1">
    <location>
        <begin position="112"/>
        <end position="137"/>
    </location>
</feature>
<feature type="region of interest" description="Disordered" evidence="1">
    <location>
        <begin position="1"/>
        <end position="171"/>
    </location>
</feature>
<name>A0A4Y7QLH4_9AGAM</name>
<evidence type="ECO:0008006" key="5">
    <source>
        <dbReference type="Google" id="ProtNLM"/>
    </source>
</evidence>
<dbReference type="OrthoDB" id="5382797at2759"/>
<evidence type="ECO:0000256" key="2">
    <source>
        <dbReference type="SAM" id="Phobius"/>
    </source>
</evidence>
<feature type="region of interest" description="Disordered" evidence="1">
    <location>
        <begin position="203"/>
        <end position="274"/>
    </location>
</feature>
<dbReference type="Proteomes" id="UP000294933">
    <property type="component" value="Unassembled WGS sequence"/>
</dbReference>
<sequence length="536" mass="57493">MHRRKKSREDDGETVPFPQEHQQNGVNVDGDDGHARTRVSSTPSQPPKLPPSPYTTLPPSAGPYRTTFGSPGGVGLGQPYSPLRPSFSHARTQSTSGVPLSMRDPGRPSPSPRTASFPTRSNSIHESTLPTSMSPSVTAPAIMTNGASSTTITPASPQQQHTRRHSRIHSRNLSIFFPRPGALPHTAIAEDGAQELEYSGPIDEESPVSAALPTSTRSAAAPVQLHSPPAPRSQLGEGFTFGGRPPPASSSPAPGTEGSLANRPKRRGHHHKHSVSHNFFSFLEPGSQTQSQSQMQTTPTMEPASPWNPTPTPSTGALSPSISDHMQNGVAVLNPSHHDHPEPSSVPGAISVVQFLLGASLWVSGQQSGSLGCTGLGYWVVFDAFGVALGHVLPAYLALRSGRDRMRRAYGNARIETLMLFSQSVYLIFSSVYVCKETVEHLLLSAGEGHHHHRGDEDLDTTGIPFPTFLILITLISLISTSLFYNNHTKLIEAAGHRLPSFLSFPFLRSSSRRSNYGPSSPHASATMHVLANPFT</sequence>
<feature type="compositionally biased region" description="Basic residues" evidence="1">
    <location>
        <begin position="161"/>
        <end position="170"/>
    </location>
</feature>
<dbReference type="VEuPathDB" id="FungiDB:BD410DRAFT_894079"/>
<evidence type="ECO:0000313" key="4">
    <source>
        <dbReference type="Proteomes" id="UP000294933"/>
    </source>
</evidence>
<feature type="compositionally biased region" description="Polar residues" evidence="1">
    <location>
        <begin position="313"/>
        <end position="323"/>
    </location>
</feature>
<feature type="transmembrane region" description="Helical" evidence="2">
    <location>
        <begin position="418"/>
        <end position="434"/>
    </location>
</feature>
<keyword evidence="2" id="KW-0812">Transmembrane</keyword>
<feature type="non-terminal residue" evidence="3">
    <location>
        <position position="536"/>
    </location>
</feature>
<feature type="compositionally biased region" description="Low complexity" evidence="1">
    <location>
        <begin position="287"/>
        <end position="298"/>
    </location>
</feature>
<gene>
    <name evidence="3" type="ORF">BD410DRAFT_894079</name>
</gene>
<feature type="region of interest" description="Disordered" evidence="1">
    <location>
        <begin position="286"/>
        <end position="323"/>
    </location>
</feature>
<evidence type="ECO:0000256" key="1">
    <source>
        <dbReference type="SAM" id="MobiDB-lite"/>
    </source>
</evidence>